<proteinExistence type="predicted"/>
<dbReference type="InterPro" id="IPR023772">
    <property type="entry name" value="DNA-bd_HTH_TetR-type_CS"/>
</dbReference>
<dbReference type="PANTHER" id="PTHR30055:SF151">
    <property type="entry name" value="TRANSCRIPTIONAL REGULATORY PROTEIN"/>
    <property type="match status" value="1"/>
</dbReference>
<dbReference type="Proteomes" id="UP001237448">
    <property type="component" value="Unassembled WGS sequence"/>
</dbReference>
<protein>
    <submittedName>
        <fullName evidence="6">AcrR family transcriptional regulator</fullName>
    </submittedName>
</protein>
<dbReference type="RefSeq" id="WP_307435826.1">
    <property type="nucleotide sequence ID" value="NZ_JAUSVK010000001.1"/>
</dbReference>
<gene>
    <name evidence="6" type="ORF">J3R73_005882</name>
</gene>
<comment type="caution">
    <text evidence="6">The sequence shown here is derived from an EMBL/GenBank/DDBJ whole genome shotgun (WGS) entry which is preliminary data.</text>
</comment>
<reference evidence="6 7" key="1">
    <citation type="submission" date="2023-07" db="EMBL/GenBank/DDBJ databases">
        <title>Genomic Encyclopedia of Type Strains, Phase IV (KMG-IV): sequencing the most valuable type-strain genomes for metagenomic binning, comparative biology and taxonomic classification.</title>
        <authorList>
            <person name="Goeker M."/>
        </authorList>
    </citation>
    <scope>NUCLEOTIDE SEQUENCE [LARGE SCALE GENOMIC DNA]</scope>
    <source>
        <strain evidence="6 7">DSM 5896</strain>
    </source>
</reference>
<dbReference type="InterPro" id="IPR009057">
    <property type="entry name" value="Homeodomain-like_sf"/>
</dbReference>
<dbReference type="EMBL" id="JAUSVK010000001">
    <property type="protein sequence ID" value="MDQ0396090.1"/>
    <property type="molecule type" value="Genomic_DNA"/>
</dbReference>
<dbReference type="SUPFAM" id="SSF46689">
    <property type="entry name" value="Homeodomain-like"/>
    <property type="match status" value="1"/>
</dbReference>
<evidence type="ECO:0000256" key="1">
    <source>
        <dbReference type="ARBA" id="ARBA00023015"/>
    </source>
</evidence>
<evidence type="ECO:0000313" key="6">
    <source>
        <dbReference type="EMBL" id="MDQ0396090.1"/>
    </source>
</evidence>
<evidence type="ECO:0000256" key="4">
    <source>
        <dbReference type="PROSITE-ProRule" id="PRU00335"/>
    </source>
</evidence>
<evidence type="ECO:0000259" key="5">
    <source>
        <dbReference type="PROSITE" id="PS50977"/>
    </source>
</evidence>
<accession>A0ABU0FPW4</accession>
<dbReference type="Pfam" id="PF17935">
    <property type="entry name" value="TetR_C_27"/>
    <property type="match status" value="1"/>
</dbReference>
<feature type="DNA-binding region" description="H-T-H motif" evidence="4">
    <location>
        <begin position="28"/>
        <end position="47"/>
    </location>
</feature>
<name>A0ABU0FPW4_9HYPH</name>
<dbReference type="PRINTS" id="PR00455">
    <property type="entry name" value="HTHTETR"/>
</dbReference>
<dbReference type="InterPro" id="IPR001647">
    <property type="entry name" value="HTH_TetR"/>
</dbReference>
<dbReference type="Gene3D" id="1.10.357.10">
    <property type="entry name" value="Tetracycline Repressor, domain 2"/>
    <property type="match status" value="1"/>
</dbReference>
<keyword evidence="7" id="KW-1185">Reference proteome</keyword>
<keyword evidence="1" id="KW-0805">Transcription regulation</keyword>
<dbReference type="InterPro" id="IPR050109">
    <property type="entry name" value="HTH-type_TetR-like_transc_reg"/>
</dbReference>
<evidence type="ECO:0000256" key="3">
    <source>
        <dbReference type="ARBA" id="ARBA00023163"/>
    </source>
</evidence>
<evidence type="ECO:0000256" key="2">
    <source>
        <dbReference type="ARBA" id="ARBA00023125"/>
    </source>
</evidence>
<dbReference type="PROSITE" id="PS01081">
    <property type="entry name" value="HTH_TETR_1"/>
    <property type="match status" value="1"/>
</dbReference>
<evidence type="ECO:0000313" key="7">
    <source>
        <dbReference type="Proteomes" id="UP001237448"/>
    </source>
</evidence>
<keyword evidence="3" id="KW-0804">Transcription</keyword>
<dbReference type="PANTHER" id="PTHR30055">
    <property type="entry name" value="HTH-TYPE TRANSCRIPTIONAL REGULATOR RUTR"/>
    <property type="match status" value="1"/>
</dbReference>
<dbReference type="PROSITE" id="PS50977">
    <property type="entry name" value="HTH_TETR_2"/>
    <property type="match status" value="1"/>
</dbReference>
<feature type="domain" description="HTH tetR-type" evidence="5">
    <location>
        <begin position="5"/>
        <end position="65"/>
    </location>
</feature>
<organism evidence="6 7">
    <name type="scientific">Labrys monachus</name>
    <dbReference type="NCBI Taxonomy" id="217067"/>
    <lineage>
        <taxon>Bacteria</taxon>
        <taxon>Pseudomonadati</taxon>
        <taxon>Pseudomonadota</taxon>
        <taxon>Alphaproteobacteria</taxon>
        <taxon>Hyphomicrobiales</taxon>
        <taxon>Xanthobacteraceae</taxon>
        <taxon>Labrys</taxon>
    </lineage>
</organism>
<keyword evidence="2 4" id="KW-0238">DNA-binding</keyword>
<dbReference type="InterPro" id="IPR041478">
    <property type="entry name" value="TetR_C_27"/>
</dbReference>
<sequence length="199" mass="22616">MSKSEPTGARLLDIATDHVRKHGLQRTSVVAVARDAQLSHAAVYRYFASKDALIDAVTGEWHKSVETQLAGVADAPDPADDKLERMMLLLARLYRERLDHEPNLFAAWLSAIAENRAVVRRHRRRIRGLIERVVEEGRSIEHFRARSNERLIVFLTDALHRFIDPVAISADRDANRTELDQRLARLLRVVIRAMLTGSV</sequence>
<dbReference type="Pfam" id="PF00440">
    <property type="entry name" value="TetR_N"/>
    <property type="match status" value="1"/>
</dbReference>